<gene>
    <name evidence="2" type="ORF">LCGC14_1726940</name>
</gene>
<accession>A0A0F9KAF0</accession>
<reference evidence="2" key="1">
    <citation type="journal article" date="2015" name="Nature">
        <title>Complex archaea that bridge the gap between prokaryotes and eukaryotes.</title>
        <authorList>
            <person name="Spang A."/>
            <person name="Saw J.H."/>
            <person name="Jorgensen S.L."/>
            <person name="Zaremba-Niedzwiedzka K."/>
            <person name="Martijn J."/>
            <person name="Lind A.E."/>
            <person name="van Eijk R."/>
            <person name="Schleper C."/>
            <person name="Guy L."/>
            <person name="Ettema T.J."/>
        </authorList>
    </citation>
    <scope>NUCLEOTIDE SEQUENCE</scope>
</reference>
<sequence>MRQVKTEWQKRPVDRIFREGYELKTQGKCPTCKQPINVEEFRDELSWKEYEIAGMCQSCQDKVFEEAEGYDTVQELFEDNYHDPKQALQHESRADNKTTVEEAEA</sequence>
<comment type="caution">
    <text evidence="2">The sequence shown here is derived from an EMBL/GenBank/DDBJ whole genome shotgun (WGS) entry which is preliminary data.</text>
</comment>
<proteinExistence type="predicted"/>
<organism evidence="2">
    <name type="scientific">marine sediment metagenome</name>
    <dbReference type="NCBI Taxonomy" id="412755"/>
    <lineage>
        <taxon>unclassified sequences</taxon>
        <taxon>metagenomes</taxon>
        <taxon>ecological metagenomes</taxon>
    </lineage>
</organism>
<dbReference type="AlphaFoldDB" id="A0A0F9KAF0"/>
<evidence type="ECO:0000313" key="2">
    <source>
        <dbReference type="EMBL" id="KKM08133.1"/>
    </source>
</evidence>
<evidence type="ECO:0000256" key="1">
    <source>
        <dbReference type="SAM" id="MobiDB-lite"/>
    </source>
</evidence>
<dbReference type="EMBL" id="LAZR01015618">
    <property type="protein sequence ID" value="KKM08133.1"/>
    <property type="molecule type" value="Genomic_DNA"/>
</dbReference>
<protein>
    <submittedName>
        <fullName evidence="2">Uncharacterized protein</fullName>
    </submittedName>
</protein>
<name>A0A0F9KAF0_9ZZZZ</name>
<feature type="region of interest" description="Disordered" evidence="1">
    <location>
        <begin position="83"/>
        <end position="105"/>
    </location>
</feature>